<protein>
    <recommendedName>
        <fullName evidence="4">Zinc ribbon domain-containing protein</fullName>
    </recommendedName>
</protein>
<feature type="transmembrane region" description="Helical" evidence="1">
    <location>
        <begin position="83"/>
        <end position="103"/>
    </location>
</feature>
<evidence type="ECO:0000256" key="1">
    <source>
        <dbReference type="SAM" id="Phobius"/>
    </source>
</evidence>
<feature type="transmembrane region" description="Helical" evidence="1">
    <location>
        <begin position="198"/>
        <end position="219"/>
    </location>
</feature>
<evidence type="ECO:0000313" key="2">
    <source>
        <dbReference type="EMBL" id="HJB91561.1"/>
    </source>
</evidence>
<sequence length="234" mass="25863">MSYCVNCGVKLDPSLDRCPLCNTPVINPNEVSHTHPVPPFPKETGQVEVVKRKDLAILLSVSLTAAAAVCGLLNLLVFSSSLWSLYVIGACLLLWVIFIPAVIYTRLPIYVSLLFDGLAAGLYEYLIGFNTPDHDWFFRLALPLTALVTAEAILFAFLIRRVSSAFLMTGLYFFVEAGILCVGIELLIRNFLDLPPALSWSALVLAICAVIVIALLTILSRSRLRNAVRRRLHF</sequence>
<accession>A0A9D2MT88</accession>
<feature type="transmembrane region" description="Helical" evidence="1">
    <location>
        <begin position="110"/>
        <end position="130"/>
    </location>
</feature>
<name>A0A9D2MT88_9FIRM</name>
<keyword evidence="1" id="KW-0472">Membrane</keyword>
<dbReference type="Proteomes" id="UP000886883">
    <property type="component" value="Unassembled WGS sequence"/>
</dbReference>
<dbReference type="EMBL" id="DWXE01000033">
    <property type="protein sequence ID" value="HJB91561.1"/>
    <property type="molecule type" value="Genomic_DNA"/>
</dbReference>
<reference evidence="2" key="1">
    <citation type="journal article" date="2021" name="PeerJ">
        <title>Extensive microbial diversity within the chicken gut microbiome revealed by metagenomics and culture.</title>
        <authorList>
            <person name="Gilroy R."/>
            <person name="Ravi A."/>
            <person name="Getino M."/>
            <person name="Pursley I."/>
            <person name="Horton D.L."/>
            <person name="Alikhan N.F."/>
            <person name="Baker D."/>
            <person name="Gharbi K."/>
            <person name="Hall N."/>
            <person name="Watson M."/>
            <person name="Adriaenssens E.M."/>
            <person name="Foster-Nyarko E."/>
            <person name="Jarju S."/>
            <person name="Secka A."/>
            <person name="Antonio M."/>
            <person name="Oren A."/>
            <person name="Chaudhuri R.R."/>
            <person name="La Ragione R."/>
            <person name="Hildebrand F."/>
            <person name="Pallen M.J."/>
        </authorList>
    </citation>
    <scope>NUCLEOTIDE SEQUENCE</scope>
    <source>
        <strain evidence="2">USAMLcec3-2134</strain>
    </source>
</reference>
<feature type="transmembrane region" description="Helical" evidence="1">
    <location>
        <begin position="55"/>
        <end position="77"/>
    </location>
</feature>
<reference evidence="2" key="2">
    <citation type="submission" date="2021-04" db="EMBL/GenBank/DDBJ databases">
        <authorList>
            <person name="Gilroy R."/>
        </authorList>
    </citation>
    <scope>NUCLEOTIDE SEQUENCE</scope>
    <source>
        <strain evidence="2">USAMLcec3-2134</strain>
    </source>
</reference>
<comment type="caution">
    <text evidence="2">The sequence shown here is derived from an EMBL/GenBank/DDBJ whole genome shotgun (WGS) entry which is preliminary data.</text>
</comment>
<keyword evidence="1" id="KW-1133">Transmembrane helix</keyword>
<dbReference type="InterPro" id="IPR046283">
    <property type="entry name" value="DUF6320"/>
</dbReference>
<evidence type="ECO:0008006" key="4">
    <source>
        <dbReference type="Google" id="ProtNLM"/>
    </source>
</evidence>
<evidence type="ECO:0000313" key="3">
    <source>
        <dbReference type="Proteomes" id="UP000886883"/>
    </source>
</evidence>
<gene>
    <name evidence="2" type="ORF">H9763_08870</name>
</gene>
<feature type="transmembrane region" description="Helical" evidence="1">
    <location>
        <begin position="136"/>
        <end position="159"/>
    </location>
</feature>
<dbReference type="AlphaFoldDB" id="A0A9D2MT88"/>
<dbReference type="Pfam" id="PF19845">
    <property type="entry name" value="DUF6320"/>
    <property type="match status" value="1"/>
</dbReference>
<proteinExistence type="predicted"/>
<feature type="transmembrane region" description="Helical" evidence="1">
    <location>
        <begin position="171"/>
        <end position="192"/>
    </location>
</feature>
<keyword evidence="1" id="KW-0812">Transmembrane</keyword>
<organism evidence="2 3">
    <name type="scientific">Candidatus Eisenbergiella merdigallinarum</name>
    <dbReference type="NCBI Taxonomy" id="2838552"/>
    <lineage>
        <taxon>Bacteria</taxon>
        <taxon>Bacillati</taxon>
        <taxon>Bacillota</taxon>
        <taxon>Clostridia</taxon>
        <taxon>Lachnospirales</taxon>
        <taxon>Lachnospiraceae</taxon>
        <taxon>Eisenbergiella</taxon>
    </lineage>
</organism>